<comment type="catalytic activity">
    <reaction evidence="1">
        <text>a diacylglycerol + H2O = a monoacylglycerol + a fatty acid + H(+)</text>
        <dbReference type="Rhea" id="RHEA:32731"/>
        <dbReference type="ChEBI" id="CHEBI:15377"/>
        <dbReference type="ChEBI" id="CHEBI:15378"/>
        <dbReference type="ChEBI" id="CHEBI:17408"/>
        <dbReference type="ChEBI" id="CHEBI:18035"/>
        <dbReference type="ChEBI" id="CHEBI:28868"/>
    </reaction>
</comment>
<reference evidence="5 6" key="1">
    <citation type="journal article" date="2020" name="Elife">
        <title>Loss of centromere function drives karyotype evolution in closely related Malassezia species.</title>
        <authorList>
            <person name="Sankaranarayanan S.R."/>
            <person name="Ianiri G."/>
            <person name="Coelho M.A."/>
            <person name="Reza M.H."/>
            <person name="Thimmappa B.C."/>
            <person name="Ganguly P."/>
            <person name="Vadnala R.N."/>
            <person name="Sun S."/>
            <person name="Siddharthan R."/>
            <person name="Tellgren-Roth C."/>
            <person name="Dawson T.L."/>
            <person name="Heitman J."/>
            <person name="Sanyal K."/>
        </authorList>
    </citation>
    <scope>NUCLEOTIDE SEQUENCE [LARGE SCALE GENOMIC DNA]</scope>
    <source>
        <strain evidence="5">CBS14141</strain>
    </source>
</reference>
<evidence type="ECO:0000256" key="1">
    <source>
        <dbReference type="ARBA" id="ARBA00047591"/>
    </source>
</evidence>
<feature type="transmembrane region" description="Helical" evidence="3">
    <location>
        <begin position="35"/>
        <end position="59"/>
    </location>
</feature>
<dbReference type="Pfam" id="PF20434">
    <property type="entry name" value="BD-FAE"/>
    <property type="match status" value="1"/>
</dbReference>
<name>A0ABY8EIY0_MALFU</name>
<keyword evidence="6" id="KW-1185">Reference proteome</keyword>
<dbReference type="Proteomes" id="UP000818624">
    <property type="component" value="Chromosome 1"/>
</dbReference>
<evidence type="ECO:0000259" key="4">
    <source>
        <dbReference type="Pfam" id="PF20434"/>
    </source>
</evidence>
<dbReference type="InterPro" id="IPR029058">
    <property type="entry name" value="AB_hydrolase_fold"/>
</dbReference>
<evidence type="ECO:0000313" key="6">
    <source>
        <dbReference type="Proteomes" id="UP000818624"/>
    </source>
</evidence>
<accession>A0ABY8EIY0</accession>
<feature type="domain" description="BD-FAE-like" evidence="4">
    <location>
        <begin position="200"/>
        <end position="404"/>
    </location>
</feature>
<dbReference type="EMBL" id="CP046234">
    <property type="protein sequence ID" value="WFD45606.1"/>
    <property type="molecule type" value="Genomic_DNA"/>
</dbReference>
<proteinExistence type="predicted"/>
<sequence>MLPLTVGLIVVLVVLIVFSISACLPSSNAVPVLGFGAFSALLCVFPATVYSIAWTAYLLHAQQDRPPYSLVGSPALARMVPYLPLAPLRCFKVAKATMSYLVSCLYYLPLAKEWLVTYVLYTRVRNQEDPIYDAIPYAIPFTHQVLDVYPPPRKIREGTHAHNPDLTNFGTYRGAPVVILVPAPIVPVRILSHRKTYLLIATKLRAMGYCVVVPDIQYYPHVRIRQSIGDLRLALSWVGAHISSYGGNPANIYAMGFGLSAHLITISLVQETTALSEAIAHHTAATMGLEGAEPTNGGLRQKGLEIYLPQVRLPQLAGVVLVAGLSDVIKGYRHETEQGIEHLSYLRRWTGPSHAQCLLHSPAHLLMESKHVLDASFLPAKFLLIHGGMDTTIPLYHSALLRTLLNDAGVEDVKMRAYRNLKHFEALACLADRYSPYARQVLTDVREFIS</sequence>
<evidence type="ECO:0000313" key="5">
    <source>
        <dbReference type="EMBL" id="WFD45606.1"/>
    </source>
</evidence>
<dbReference type="InterPro" id="IPR049492">
    <property type="entry name" value="BD-FAE-like_dom"/>
</dbReference>
<comment type="catalytic activity">
    <reaction evidence="2">
        <text>a monoacylglycerol + H2O = glycerol + a fatty acid + H(+)</text>
        <dbReference type="Rhea" id="RHEA:15245"/>
        <dbReference type="ChEBI" id="CHEBI:15377"/>
        <dbReference type="ChEBI" id="CHEBI:15378"/>
        <dbReference type="ChEBI" id="CHEBI:17408"/>
        <dbReference type="ChEBI" id="CHEBI:17754"/>
        <dbReference type="ChEBI" id="CHEBI:28868"/>
    </reaction>
</comment>
<keyword evidence="3" id="KW-0812">Transmembrane</keyword>
<keyword evidence="3" id="KW-0472">Membrane</keyword>
<dbReference type="SUPFAM" id="SSF53474">
    <property type="entry name" value="alpha/beta-Hydrolases"/>
    <property type="match status" value="1"/>
</dbReference>
<gene>
    <name evidence="5" type="ORF">GLX27_000228</name>
</gene>
<dbReference type="Gene3D" id="3.40.50.1820">
    <property type="entry name" value="alpha/beta hydrolase"/>
    <property type="match status" value="1"/>
</dbReference>
<evidence type="ECO:0000256" key="2">
    <source>
        <dbReference type="ARBA" id="ARBA00048461"/>
    </source>
</evidence>
<evidence type="ECO:0000256" key="3">
    <source>
        <dbReference type="SAM" id="Phobius"/>
    </source>
</evidence>
<keyword evidence="3" id="KW-1133">Transmembrane helix</keyword>
<protein>
    <recommendedName>
        <fullName evidence="4">BD-FAE-like domain-containing protein</fullName>
    </recommendedName>
</protein>
<organism evidence="5 6">
    <name type="scientific">Malassezia furfur</name>
    <name type="common">Pityriasis versicolor infection agent</name>
    <name type="synonym">Pityrosporum furfur</name>
    <dbReference type="NCBI Taxonomy" id="55194"/>
    <lineage>
        <taxon>Eukaryota</taxon>
        <taxon>Fungi</taxon>
        <taxon>Dikarya</taxon>
        <taxon>Basidiomycota</taxon>
        <taxon>Ustilaginomycotina</taxon>
        <taxon>Malasseziomycetes</taxon>
        <taxon>Malasseziales</taxon>
        <taxon>Malasseziaceae</taxon>
        <taxon>Malassezia</taxon>
    </lineage>
</organism>